<dbReference type="EC" id="2.7.7.27" evidence="5"/>
<accession>A0A975AWE6</accession>
<evidence type="ECO:0000259" key="4">
    <source>
        <dbReference type="Pfam" id="PF24894"/>
    </source>
</evidence>
<comment type="similarity">
    <text evidence="1">Belongs to the bacterial/plant glucose-1-phosphate adenylyltransferase family.</text>
</comment>
<keyword evidence="5" id="KW-0548">Nucleotidyltransferase</keyword>
<dbReference type="InterPro" id="IPR011004">
    <property type="entry name" value="Trimer_LpxA-like_sf"/>
</dbReference>
<feature type="domain" description="Glucose-1-phosphate adenylyltransferase/Bifunctional protein GlmU-like C-terminal hexapeptide" evidence="4">
    <location>
        <begin position="283"/>
        <end position="352"/>
    </location>
</feature>
<dbReference type="InterPro" id="IPR011831">
    <property type="entry name" value="ADP-Glc_PPase"/>
</dbReference>
<dbReference type="SUPFAM" id="SSF53448">
    <property type="entry name" value="Nucleotide-diphospho-sugar transferases"/>
    <property type="match status" value="1"/>
</dbReference>
<dbReference type="InterPro" id="IPR005835">
    <property type="entry name" value="NTP_transferase_dom"/>
</dbReference>
<dbReference type="EMBL" id="CP060096">
    <property type="protein sequence ID" value="QSZ27709.1"/>
    <property type="molecule type" value="Genomic_DNA"/>
</dbReference>
<dbReference type="PANTHER" id="PTHR43523">
    <property type="entry name" value="GLUCOSE-1-PHOSPHATE ADENYLYLTRANSFERASE-RELATED"/>
    <property type="match status" value="1"/>
</dbReference>
<dbReference type="CDD" id="cd02508">
    <property type="entry name" value="ADP_Glucose_PP"/>
    <property type="match status" value="1"/>
</dbReference>
<reference evidence="5" key="1">
    <citation type="submission" date="2020-08" db="EMBL/GenBank/DDBJ databases">
        <title>Genomic insights into the carbon and energy metabolism of the first obligate autotrophic acetogenic bacterium Aceticella autotrophica gen. nov., sp. nov.</title>
        <authorList>
            <person name="Toshchakov S.V."/>
            <person name="Elcheninov A.G."/>
            <person name="Kublanov I.V."/>
            <person name="Frolov E.N."/>
            <person name="Lebedinsky A.V."/>
        </authorList>
    </citation>
    <scope>NUCLEOTIDE SEQUENCE</scope>
    <source>
        <strain evidence="5">3443-3Ac</strain>
    </source>
</reference>
<sequence>MFSNYIGILNLNEDESNLRSLSLNRPLASIPIYGRYRIIDFILSNLVNAGVKSVGIFAQTYSRSLMDHLGIGKPWDLNRRKDGLFIFNYSLNNSIINDVIQFKENIEYFYKNKGDYVILASSRMLCNIDLEKAALYHEKSKNDVTVIYKNVKGDDETFLNCDVLNIDENNRVLSVGKIIGLNCNVNISMDILIMKKDFLIECIYKSIENGNYSSLKNYIYNNCNKINIGVYEFKGYLSCINSIRSYYKTSMDILDTDIREELFFKNGKIYTKSNNSPPTKYCKESEVKNSIISNGCIIKGSIKNSILSRSVKIDYDTIIEDSIIFGNCVIGKGAKLKNVILDKNVVVEEGKNLIGDKKFPVVIEKGEVVKNLYKKAEGSYKA</sequence>
<gene>
    <name evidence="5" type="primary">glgD</name>
    <name evidence="5" type="ORF">ACETAC_02050</name>
</gene>
<protein>
    <submittedName>
        <fullName evidence="5">Glucose-1-phosphate adenylyltransferase subunit GlgD</fullName>
        <ecNumber evidence="5">2.7.7.27</ecNumber>
    </submittedName>
</protein>
<dbReference type="AlphaFoldDB" id="A0A975AWE6"/>
<dbReference type="CDD" id="cd04651">
    <property type="entry name" value="LbH_G1P_AT_C"/>
    <property type="match status" value="1"/>
</dbReference>
<dbReference type="InterPro" id="IPR011832">
    <property type="entry name" value="GlgDAde_trans"/>
</dbReference>
<dbReference type="RefSeq" id="WP_284680419.1">
    <property type="nucleotide sequence ID" value="NZ_CP060096.1"/>
</dbReference>
<keyword evidence="5" id="KW-0808">Transferase</keyword>
<dbReference type="GO" id="GO:0005978">
    <property type="term" value="P:glycogen biosynthetic process"/>
    <property type="evidence" value="ECO:0007669"/>
    <property type="project" value="UniProtKB-KW"/>
</dbReference>
<feature type="domain" description="Nucleotidyl transferase" evidence="3">
    <location>
        <begin position="18"/>
        <end position="156"/>
    </location>
</feature>
<evidence type="ECO:0000259" key="3">
    <source>
        <dbReference type="Pfam" id="PF00483"/>
    </source>
</evidence>
<keyword evidence="6" id="KW-1185">Reference proteome</keyword>
<evidence type="ECO:0000313" key="6">
    <source>
        <dbReference type="Proteomes" id="UP000671913"/>
    </source>
</evidence>
<dbReference type="GO" id="GO:0008878">
    <property type="term" value="F:glucose-1-phosphate adenylyltransferase activity"/>
    <property type="evidence" value="ECO:0007669"/>
    <property type="project" value="UniProtKB-EC"/>
</dbReference>
<dbReference type="NCBIfam" id="TIGR02092">
    <property type="entry name" value="glgD"/>
    <property type="match status" value="1"/>
</dbReference>
<dbReference type="Proteomes" id="UP000671913">
    <property type="component" value="Chromosome"/>
</dbReference>
<dbReference type="SUPFAM" id="SSF51161">
    <property type="entry name" value="Trimeric LpxA-like enzymes"/>
    <property type="match status" value="1"/>
</dbReference>
<proteinExistence type="inferred from homology"/>
<organism evidence="5 6">
    <name type="scientific">Aceticella autotrophica</name>
    <dbReference type="NCBI Taxonomy" id="2755338"/>
    <lineage>
        <taxon>Bacteria</taxon>
        <taxon>Bacillati</taxon>
        <taxon>Bacillota</taxon>
        <taxon>Clostridia</taxon>
        <taxon>Thermoanaerobacterales</taxon>
        <taxon>Thermoanaerobacteraceae</taxon>
        <taxon>Aceticella</taxon>
    </lineage>
</organism>
<dbReference type="InterPro" id="IPR056818">
    <property type="entry name" value="GlmU/GlgC-like_hexapep"/>
</dbReference>
<name>A0A975AWE6_9THEO</name>
<evidence type="ECO:0000256" key="1">
    <source>
        <dbReference type="ARBA" id="ARBA00010443"/>
    </source>
</evidence>
<dbReference type="Gene3D" id="2.160.10.10">
    <property type="entry name" value="Hexapeptide repeat proteins"/>
    <property type="match status" value="1"/>
</dbReference>
<dbReference type="Gene3D" id="3.90.550.10">
    <property type="entry name" value="Spore Coat Polysaccharide Biosynthesis Protein SpsA, Chain A"/>
    <property type="match status" value="1"/>
</dbReference>
<dbReference type="KEGG" id="aaut:ACETAC_02050"/>
<evidence type="ECO:0000313" key="5">
    <source>
        <dbReference type="EMBL" id="QSZ27709.1"/>
    </source>
</evidence>
<dbReference type="Pfam" id="PF00483">
    <property type="entry name" value="NTP_transferase"/>
    <property type="match status" value="1"/>
</dbReference>
<evidence type="ECO:0000256" key="2">
    <source>
        <dbReference type="ARBA" id="ARBA00023056"/>
    </source>
</evidence>
<dbReference type="InterPro" id="IPR029044">
    <property type="entry name" value="Nucleotide-diphossugar_trans"/>
</dbReference>
<dbReference type="PANTHER" id="PTHR43523:SF6">
    <property type="entry name" value="GLYCOGEN BIOSYNTHESIS PROTEIN GLGD"/>
    <property type="match status" value="1"/>
</dbReference>
<dbReference type="Pfam" id="PF24894">
    <property type="entry name" value="Hexapep_GlmU"/>
    <property type="match status" value="1"/>
</dbReference>
<keyword evidence="2" id="KW-0320">Glycogen biosynthesis</keyword>